<dbReference type="InterPro" id="IPR018076">
    <property type="entry name" value="T2SS_GspF_dom"/>
</dbReference>
<dbReference type="PANTHER" id="PTHR35007">
    <property type="entry name" value="INTEGRAL MEMBRANE PROTEIN-RELATED"/>
    <property type="match status" value="1"/>
</dbReference>
<feature type="transmembrane region" description="Helical" evidence="6">
    <location>
        <begin position="133"/>
        <end position="153"/>
    </location>
</feature>
<evidence type="ECO:0000256" key="1">
    <source>
        <dbReference type="ARBA" id="ARBA00004651"/>
    </source>
</evidence>
<evidence type="ECO:0000256" key="4">
    <source>
        <dbReference type="ARBA" id="ARBA00022989"/>
    </source>
</evidence>
<keyword evidence="5 6" id="KW-0472">Membrane</keyword>
<organism evidence="8 9">
    <name type="scientific">Candidatus Sulfobium mesophilum</name>
    <dbReference type="NCBI Taxonomy" id="2016548"/>
    <lineage>
        <taxon>Bacteria</taxon>
        <taxon>Pseudomonadati</taxon>
        <taxon>Nitrospirota</taxon>
        <taxon>Nitrospiria</taxon>
        <taxon>Nitrospirales</taxon>
        <taxon>Nitrospiraceae</taxon>
        <taxon>Candidatus Sulfobium</taxon>
    </lineage>
</organism>
<evidence type="ECO:0000259" key="7">
    <source>
        <dbReference type="Pfam" id="PF00482"/>
    </source>
</evidence>
<dbReference type="OrthoDB" id="9810662at2"/>
<evidence type="ECO:0000256" key="3">
    <source>
        <dbReference type="ARBA" id="ARBA00022692"/>
    </source>
</evidence>
<evidence type="ECO:0000313" key="8">
    <source>
        <dbReference type="EMBL" id="SPQ00493.1"/>
    </source>
</evidence>
<accession>A0A2U3QGG7</accession>
<keyword evidence="3 6" id="KW-0812">Transmembrane</keyword>
<feature type="transmembrane region" description="Helical" evidence="6">
    <location>
        <begin position="283"/>
        <end position="305"/>
    </location>
</feature>
<dbReference type="GO" id="GO:0005886">
    <property type="term" value="C:plasma membrane"/>
    <property type="evidence" value="ECO:0007669"/>
    <property type="project" value="UniProtKB-SubCell"/>
</dbReference>
<reference evidence="9" key="1">
    <citation type="submission" date="2018-03" db="EMBL/GenBank/DDBJ databases">
        <authorList>
            <person name="Zecchin S."/>
        </authorList>
    </citation>
    <scope>NUCLEOTIDE SEQUENCE [LARGE SCALE GENOMIC DNA]</scope>
</reference>
<feature type="transmembrane region" description="Helical" evidence="6">
    <location>
        <begin position="6"/>
        <end position="27"/>
    </location>
</feature>
<dbReference type="AlphaFoldDB" id="A0A2U3QGG7"/>
<keyword evidence="4 6" id="KW-1133">Transmembrane helix</keyword>
<name>A0A2U3QGG7_9BACT</name>
<evidence type="ECO:0000313" key="9">
    <source>
        <dbReference type="Proteomes" id="UP000245125"/>
    </source>
</evidence>
<sequence length="317" mass="35467">MINTALYISILSFIGTALLFTGIFYYVTSREKSRTIIDKLRGERPEETADITSAEERGPGKHFLKIVGNLGNLVKPKKKQDLYSMRMSLLRAGYRNPQAGIIFSGLKAFFAILMPALFSLGRIFIMESVPQSRLMALSIFLALIGFYLPNVWLQMKIGKRQEKILEGLPDALDLMVVCVEAGMGLDAALTRVGEEMRLKNEVLSDEFRQLSLELRAGKPRSDALRNLAVRSGLDDVSSLITLLIQTDRFGTSVAQALRVHSDSMRTKRYQRAEEIAAKLPVKLVFPLVFFIFPALFVVIVGPAAIKIMRHLMPLMGQ</sequence>
<feature type="domain" description="Type II secretion system protein GspF" evidence="7">
    <location>
        <begin position="172"/>
        <end position="300"/>
    </location>
</feature>
<dbReference type="Proteomes" id="UP000245125">
    <property type="component" value="Unassembled WGS sequence"/>
</dbReference>
<feature type="transmembrane region" description="Helical" evidence="6">
    <location>
        <begin position="99"/>
        <end position="121"/>
    </location>
</feature>
<keyword evidence="9" id="KW-1185">Reference proteome</keyword>
<protein>
    <submittedName>
        <fullName evidence="8">Flp pilus assembly protein</fullName>
    </submittedName>
</protein>
<comment type="subcellular location">
    <subcellularLocation>
        <location evidence="1">Cell membrane</location>
        <topology evidence="1">Multi-pass membrane protein</topology>
    </subcellularLocation>
</comment>
<dbReference type="Pfam" id="PF00482">
    <property type="entry name" value="T2SSF"/>
    <property type="match status" value="1"/>
</dbReference>
<evidence type="ECO:0000256" key="6">
    <source>
        <dbReference type="SAM" id="Phobius"/>
    </source>
</evidence>
<dbReference type="PANTHER" id="PTHR35007:SF2">
    <property type="entry name" value="PILUS ASSEMBLE PROTEIN"/>
    <property type="match status" value="1"/>
</dbReference>
<evidence type="ECO:0000256" key="2">
    <source>
        <dbReference type="ARBA" id="ARBA00022475"/>
    </source>
</evidence>
<evidence type="ECO:0000256" key="5">
    <source>
        <dbReference type="ARBA" id="ARBA00023136"/>
    </source>
</evidence>
<keyword evidence="2" id="KW-1003">Cell membrane</keyword>
<dbReference type="EMBL" id="OUUY01000070">
    <property type="protein sequence ID" value="SPQ00493.1"/>
    <property type="molecule type" value="Genomic_DNA"/>
</dbReference>
<proteinExistence type="predicted"/>
<gene>
    <name evidence="8" type="ORF">NBG4_250025</name>
</gene>